<dbReference type="GO" id="GO:0016887">
    <property type="term" value="F:ATP hydrolysis activity"/>
    <property type="evidence" value="ECO:0007669"/>
    <property type="project" value="InterPro"/>
</dbReference>
<proteinExistence type="predicted"/>
<dbReference type="AlphaFoldDB" id="A0A0L0D3F0"/>
<dbReference type="InterPro" id="IPR003439">
    <property type="entry name" value="ABC_transporter-like_ATP-bd"/>
</dbReference>
<feature type="domain" description="ABC transporter" evidence="10">
    <location>
        <begin position="241"/>
        <end position="478"/>
    </location>
</feature>
<dbReference type="RefSeq" id="XP_013760135.1">
    <property type="nucleotide sequence ID" value="XM_013904681.1"/>
</dbReference>
<dbReference type="GO" id="GO:0005524">
    <property type="term" value="F:ATP binding"/>
    <property type="evidence" value="ECO:0007669"/>
    <property type="project" value="UniProtKB-KW"/>
</dbReference>
<feature type="region of interest" description="Disordered" evidence="8">
    <location>
        <begin position="569"/>
        <end position="620"/>
    </location>
</feature>
<dbReference type="CDD" id="cd03263">
    <property type="entry name" value="ABC_subfamily_A"/>
    <property type="match status" value="1"/>
</dbReference>
<dbReference type="OrthoDB" id="8061355at2759"/>
<dbReference type="GO" id="GO:0016020">
    <property type="term" value="C:membrane"/>
    <property type="evidence" value="ECO:0007669"/>
    <property type="project" value="UniProtKB-SubCell"/>
</dbReference>
<feature type="transmembrane region" description="Helical" evidence="9">
    <location>
        <begin position="80"/>
        <end position="101"/>
    </location>
</feature>
<evidence type="ECO:0000259" key="10">
    <source>
        <dbReference type="PROSITE" id="PS50893"/>
    </source>
</evidence>
<dbReference type="InterPro" id="IPR027417">
    <property type="entry name" value="P-loop_NTPase"/>
</dbReference>
<evidence type="ECO:0000256" key="2">
    <source>
        <dbReference type="ARBA" id="ARBA00022448"/>
    </source>
</evidence>
<dbReference type="Proteomes" id="UP000054408">
    <property type="component" value="Unassembled WGS sequence"/>
</dbReference>
<evidence type="ECO:0000313" key="11">
    <source>
        <dbReference type="EMBL" id="KNC46862.1"/>
    </source>
</evidence>
<dbReference type="GO" id="GO:0005319">
    <property type="term" value="F:lipid transporter activity"/>
    <property type="evidence" value="ECO:0007669"/>
    <property type="project" value="TreeGrafter"/>
</dbReference>
<evidence type="ECO:0000256" key="7">
    <source>
        <dbReference type="ARBA" id="ARBA00023136"/>
    </source>
</evidence>
<dbReference type="Gene3D" id="3.40.50.300">
    <property type="entry name" value="P-loop containing nucleotide triphosphate hydrolases"/>
    <property type="match status" value="1"/>
</dbReference>
<evidence type="ECO:0000256" key="3">
    <source>
        <dbReference type="ARBA" id="ARBA00022692"/>
    </source>
</evidence>
<dbReference type="InterPro" id="IPR003593">
    <property type="entry name" value="AAA+_ATPase"/>
</dbReference>
<feature type="transmembrane region" description="Helical" evidence="9">
    <location>
        <begin position="48"/>
        <end position="68"/>
    </location>
</feature>
<feature type="compositionally biased region" description="Low complexity" evidence="8">
    <location>
        <begin position="578"/>
        <end position="599"/>
    </location>
</feature>
<gene>
    <name evidence="11" type="ORF">AMSG_03293</name>
</gene>
<feature type="transmembrane region" description="Helical" evidence="9">
    <location>
        <begin position="121"/>
        <end position="140"/>
    </location>
</feature>
<evidence type="ECO:0000256" key="4">
    <source>
        <dbReference type="ARBA" id="ARBA00022741"/>
    </source>
</evidence>
<dbReference type="EMBL" id="GL349444">
    <property type="protein sequence ID" value="KNC46862.1"/>
    <property type="molecule type" value="Genomic_DNA"/>
</dbReference>
<comment type="subcellular location">
    <subcellularLocation>
        <location evidence="1">Membrane</location>
        <topology evidence="1">Multi-pass membrane protein</topology>
    </subcellularLocation>
</comment>
<protein>
    <submittedName>
        <fullName evidence="11">ABC transporter A family member 10</fullName>
    </submittedName>
</protein>
<organism evidence="11 12">
    <name type="scientific">Thecamonas trahens ATCC 50062</name>
    <dbReference type="NCBI Taxonomy" id="461836"/>
    <lineage>
        <taxon>Eukaryota</taxon>
        <taxon>Apusozoa</taxon>
        <taxon>Apusomonadida</taxon>
        <taxon>Apusomonadidae</taxon>
        <taxon>Thecamonas</taxon>
    </lineage>
</organism>
<dbReference type="PANTHER" id="PTHR19229">
    <property type="entry name" value="ATP-BINDING CASSETTE TRANSPORTER SUBFAMILY A ABCA"/>
    <property type="match status" value="1"/>
</dbReference>
<dbReference type="Pfam" id="PF12698">
    <property type="entry name" value="ABC2_membrane_3"/>
    <property type="match status" value="1"/>
</dbReference>
<dbReference type="eggNOG" id="KOG0059">
    <property type="taxonomic scope" value="Eukaryota"/>
</dbReference>
<feature type="transmembrane region" description="Helical" evidence="9">
    <location>
        <begin position="152"/>
        <end position="173"/>
    </location>
</feature>
<dbReference type="InterPro" id="IPR026082">
    <property type="entry name" value="ABCA"/>
</dbReference>
<dbReference type="OMA" id="GTKGMEW"/>
<dbReference type="FunFam" id="3.40.50.300:FF:000665">
    <property type="entry name" value="ABC transporter A family member 2"/>
    <property type="match status" value="1"/>
</dbReference>
<evidence type="ECO:0000256" key="5">
    <source>
        <dbReference type="ARBA" id="ARBA00022840"/>
    </source>
</evidence>
<dbReference type="PANTHER" id="PTHR19229:SF154">
    <property type="entry name" value="ABC TRANSPORTER A FAMILY MEMBER 3-RELATED"/>
    <property type="match status" value="1"/>
</dbReference>
<dbReference type="InterPro" id="IPR017871">
    <property type="entry name" value="ABC_transporter-like_CS"/>
</dbReference>
<keyword evidence="12" id="KW-1185">Reference proteome</keyword>
<dbReference type="PROSITE" id="PS50893">
    <property type="entry name" value="ABC_TRANSPORTER_2"/>
    <property type="match status" value="1"/>
</dbReference>
<keyword evidence="7 9" id="KW-0472">Membrane</keyword>
<dbReference type="SUPFAM" id="SSF52540">
    <property type="entry name" value="P-loop containing nucleoside triphosphate hydrolases"/>
    <property type="match status" value="1"/>
</dbReference>
<dbReference type="GeneID" id="25562905"/>
<dbReference type="SMART" id="SM00382">
    <property type="entry name" value="AAA"/>
    <property type="match status" value="1"/>
</dbReference>
<keyword evidence="5" id="KW-0067">ATP-binding</keyword>
<dbReference type="STRING" id="461836.A0A0L0D3F0"/>
<feature type="transmembrane region" description="Helical" evidence="9">
    <location>
        <begin position="12"/>
        <end position="42"/>
    </location>
</feature>
<dbReference type="PROSITE" id="PS00211">
    <property type="entry name" value="ABC_TRANSPORTER_1"/>
    <property type="match status" value="1"/>
</dbReference>
<evidence type="ECO:0000256" key="8">
    <source>
        <dbReference type="SAM" id="MobiDB-lite"/>
    </source>
</evidence>
<reference evidence="11 12" key="1">
    <citation type="submission" date="2010-05" db="EMBL/GenBank/DDBJ databases">
        <title>The Genome Sequence of Thecamonas trahens ATCC 50062.</title>
        <authorList>
            <consortium name="The Broad Institute Genome Sequencing Platform"/>
            <person name="Russ C."/>
            <person name="Cuomo C."/>
            <person name="Shea T."/>
            <person name="Young S.K."/>
            <person name="Zeng Q."/>
            <person name="Koehrsen M."/>
            <person name="Haas B."/>
            <person name="Borodovsky M."/>
            <person name="Guigo R."/>
            <person name="Alvarado L."/>
            <person name="Berlin A."/>
            <person name="Bochicchio J."/>
            <person name="Borenstein D."/>
            <person name="Chapman S."/>
            <person name="Chen Z."/>
            <person name="Freedman E."/>
            <person name="Gellesch M."/>
            <person name="Goldberg J."/>
            <person name="Griggs A."/>
            <person name="Gujja S."/>
            <person name="Heilman E."/>
            <person name="Heiman D."/>
            <person name="Hepburn T."/>
            <person name="Howarth C."/>
            <person name="Jen D."/>
            <person name="Larson L."/>
            <person name="Mehta T."/>
            <person name="Park D."/>
            <person name="Pearson M."/>
            <person name="Roberts A."/>
            <person name="Saif S."/>
            <person name="Shenoy N."/>
            <person name="Sisk P."/>
            <person name="Stolte C."/>
            <person name="Sykes S."/>
            <person name="Thomson T."/>
            <person name="Walk T."/>
            <person name="White J."/>
            <person name="Yandava C."/>
            <person name="Burger G."/>
            <person name="Gray M.W."/>
            <person name="Holland P.W.H."/>
            <person name="King N."/>
            <person name="Lang F.B.F."/>
            <person name="Roger A.J."/>
            <person name="Ruiz-Trillo I."/>
            <person name="Lander E."/>
            <person name="Nusbaum C."/>
        </authorList>
    </citation>
    <scope>NUCLEOTIDE SEQUENCE [LARGE SCALE GENOMIC DNA]</scope>
    <source>
        <strain evidence="11 12">ATCC 50062</strain>
    </source>
</reference>
<sequence>MKIMGLKSLPYWLVNYFFGYALYFVFSMFFWILAAILGFRYWTLNSPAAIFLLLFIWGHVLMSLVFLLQVFFSKAQSASIGGYLFIFSVGLLASTVVRQYLYQPETPRATIVSLSLFPPFAFYRGLVILSQGVSFSEPGLKWKNINNDQVRLGEVFAFLIFEWLFLMLVSIYLEAVYTTSYGIKRKPLFFLDKAFWCPPKDKTASTTDAYAATPIAPSKAGEPEDVAAERTRVASGDFFDLRCADLSKTYPGRNGQPPKEACAALALGVSAGECFGFLGPNGAGKSTTISMISGLFGPTSGTAHVCGYDINTDIDLVHLNMGVCPQEDLLWDDLTGPEHLRFYGRLKNLSGTELTAAVDQVLEAVALNDKTTRAKVSSEYSGGMKRRLSVACALIGSPRILLLDEPSTGLDPASRQKLWDVILQYKSKCAMLLTTHSMHEADALCDRIGIFVNGEMKTIGSAPQLKFRYGKGYKLSVISSSDTVDDVIAYVESHIPSATVLNTLSGTTNFEVSKDAVALHRIFAAFDAAPDSLAIHETGVANSSLEEVFLKITDKYVYGKADMDLPGHDVPMDAMSYPTASSSSSDSTDSSDSPSASDSPVPGPANSASSDSSDSSYSAS</sequence>
<keyword evidence="2" id="KW-0813">Transport</keyword>
<evidence type="ECO:0000313" key="12">
    <source>
        <dbReference type="Proteomes" id="UP000054408"/>
    </source>
</evidence>
<name>A0A0L0D3F0_THETB</name>
<dbReference type="GO" id="GO:0140359">
    <property type="term" value="F:ABC-type transporter activity"/>
    <property type="evidence" value="ECO:0007669"/>
    <property type="project" value="InterPro"/>
</dbReference>
<accession>A0A0L0D3F0</accession>
<evidence type="ECO:0000256" key="6">
    <source>
        <dbReference type="ARBA" id="ARBA00022989"/>
    </source>
</evidence>
<feature type="compositionally biased region" description="Low complexity" evidence="8">
    <location>
        <begin position="607"/>
        <end position="620"/>
    </location>
</feature>
<evidence type="ECO:0000256" key="1">
    <source>
        <dbReference type="ARBA" id="ARBA00004141"/>
    </source>
</evidence>
<dbReference type="Pfam" id="PF00005">
    <property type="entry name" value="ABC_tran"/>
    <property type="match status" value="1"/>
</dbReference>
<keyword evidence="4" id="KW-0547">Nucleotide-binding</keyword>
<keyword evidence="3 9" id="KW-0812">Transmembrane</keyword>
<keyword evidence="6 9" id="KW-1133">Transmembrane helix</keyword>
<evidence type="ECO:0000256" key="9">
    <source>
        <dbReference type="SAM" id="Phobius"/>
    </source>
</evidence>
<dbReference type="InterPro" id="IPR013525">
    <property type="entry name" value="ABC2_TM"/>
</dbReference>